<organism evidence="3 4">
    <name type="scientific">Dendrobium thyrsiflorum</name>
    <name type="common">Pinecone-like raceme dendrobium</name>
    <name type="synonym">Orchid</name>
    <dbReference type="NCBI Taxonomy" id="117978"/>
    <lineage>
        <taxon>Eukaryota</taxon>
        <taxon>Viridiplantae</taxon>
        <taxon>Streptophyta</taxon>
        <taxon>Embryophyta</taxon>
        <taxon>Tracheophyta</taxon>
        <taxon>Spermatophyta</taxon>
        <taxon>Magnoliopsida</taxon>
        <taxon>Liliopsida</taxon>
        <taxon>Asparagales</taxon>
        <taxon>Orchidaceae</taxon>
        <taxon>Epidendroideae</taxon>
        <taxon>Malaxideae</taxon>
        <taxon>Dendrobiinae</taxon>
        <taxon>Dendrobium</taxon>
    </lineage>
</organism>
<proteinExistence type="predicted"/>
<dbReference type="Proteomes" id="UP001552299">
    <property type="component" value="Unassembled WGS sequence"/>
</dbReference>
<dbReference type="AlphaFoldDB" id="A0ABD0U4T3"/>
<dbReference type="EMBL" id="JANQDX010000018">
    <property type="protein sequence ID" value="KAL0907260.1"/>
    <property type="molecule type" value="Genomic_DNA"/>
</dbReference>
<protein>
    <submittedName>
        <fullName evidence="3">Uncharacterized protein</fullName>
    </submittedName>
</protein>
<evidence type="ECO:0000313" key="3">
    <source>
        <dbReference type="EMBL" id="KAL0907260.1"/>
    </source>
</evidence>
<evidence type="ECO:0000256" key="2">
    <source>
        <dbReference type="SAM" id="SignalP"/>
    </source>
</evidence>
<evidence type="ECO:0000313" key="4">
    <source>
        <dbReference type="Proteomes" id="UP001552299"/>
    </source>
</evidence>
<evidence type="ECO:0000256" key="1">
    <source>
        <dbReference type="SAM" id="MobiDB-lite"/>
    </source>
</evidence>
<reference evidence="3 4" key="1">
    <citation type="journal article" date="2024" name="Plant Biotechnol. J.">
        <title>Dendrobium thyrsiflorum genome and its molecular insights into genes involved in important horticultural traits.</title>
        <authorList>
            <person name="Chen B."/>
            <person name="Wang J.Y."/>
            <person name="Zheng P.J."/>
            <person name="Li K.L."/>
            <person name="Liang Y.M."/>
            <person name="Chen X.F."/>
            <person name="Zhang C."/>
            <person name="Zhao X."/>
            <person name="He X."/>
            <person name="Zhang G.Q."/>
            <person name="Liu Z.J."/>
            <person name="Xu Q."/>
        </authorList>
    </citation>
    <scope>NUCLEOTIDE SEQUENCE [LARGE SCALE GENOMIC DNA]</scope>
    <source>
        <strain evidence="3">GZMU011</strain>
    </source>
</reference>
<feature type="compositionally biased region" description="Polar residues" evidence="1">
    <location>
        <begin position="58"/>
        <end position="67"/>
    </location>
</feature>
<feature type="chain" id="PRO_5044837989" evidence="2">
    <location>
        <begin position="16"/>
        <end position="148"/>
    </location>
</feature>
<feature type="region of interest" description="Disordered" evidence="1">
    <location>
        <begin position="85"/>
        <end position="110"/>
    </location>
</feature>
<feature type="compositionally biased region" description="Low complexity" evidence="1">
    <location>
        <begin position="94"/>
        <end position="110"/>
    </location>
</feature>
<keyword evidence="4" id="KW-1185">Reference proteome</keyword>
<accession>A0ABD0U4T3</accession>
<feature type="signal peptide" evidence="2">
    <location>
        <begin position="1"/>
        <end position="15"/>
    </location>
</feature>
<gene>
    <name evidence="3" type="ORF">M5K25_025818</name>
</gene>
<feature type="region of interest" description="Disordered" evidence="1">
    <location>
        <begin position="51"/>
        <end position="72"/>
    </location>
</feature>
<comment type="caution">
    <text evidence="3">The sequence shown here is derived from an EMBL/GenBank/DDBJ whole genome shotgun (WGS) entry which is preliminary data.</text>
</comment>
<name>A0ABD0U4T3_DENTH</name>
<sequence length="148" mass="15771">MLSHFVLILVPTSSSLRSEGTIEENIDIHDNNDRDVACLGVQEHRLNVPIKEHEIEPVTSSSNTGVSQPEPGLSSFFLRKALTTRSSPTWRGGADSITSPGSSSSSESLASRAAIADDNVILDRCISSESAIAADISSPIPLQSHPSY</sequence>
<keyword evidence="2" id="KW-0732">Signal</keyword>